<evidence type="ECO:0000256" key="5">
    <source>
        <dbReference type="ARBA" id="ARBA00023239"/>
    </source>
</evidence>
<evidence type="ECO:0000313" key="9">
    <source>
        <dbReference type="Proteomes" id="UP001169242"/>
    </source>
</evidence>
<gene>
    <name evidence="7 8" type="primary">mltG</name>
    <name evidence="8" type="ORF">PBV87_13015</name>
</gene>
<dbReference type="GO" id="GO:0008932">
    <property type="term" value="F:lytic endotransglycosylase activity"/>
    <property type="evidence" value="ECO:0007669"/>
    <property type="project" value="UniProtKB-UniRule"/>
</dbReference>
<keyword evidence="5 7" id="KW-0456">Lyase</keyword>
<feature type="site" description="Important for catalytic activity" evidence="7">
    <location>
        <position position="242"/>
    </location>
</feature>
<keyword evidence="3 7" id="KW-1133">Transmembrane helix</keyword>
<dbReference type="GO" id="GO:0071555">
    <property type="term" value="P:cell wall organization"/>
    <property type="evidence" value="ECO:0007669"/>
    <property type="project" value="UniProtKB-KW"/>
</dbReference>
<dbReference type="CDD" id="cd08010">
    <property type="entry name" value="MltG_like"/>
    <property type="match status" value="1"/>
</dbReference>
<keyword evidence="4 7" id="KW-0472">Membrane</keyword>
<keyword evidence="6 7" id="KW-0961">Cell wall biogenesis/degradation</keyword>
<evidence type="ECO:0000313" key="8">
    <source>
        <dbReference type="EMBL" id="MDA3732410.1"/>
    </source>
</evidence>
<evidence type="ECO:0000256" key="1">
    <source>
        <dbReference type="ARBA" id="ARBA00022475"/>
    </source>
</evidence>
<evidence type="ECO:0000256" key="3">
    <source>
        <dbReference type="ARBA" id="ARBA00022989"/>
    </source>
</evidence>
<organism evidence="8 9">
    <name type="scientific">Holtiella tumoricola</name>
    <dbReference type="NCBI Taxonomy" id="3018743"/>
    <lineage>
        <taxon>Bacteria</taxon>
        <taxon>Bacillati</taxon>
        <taxon>Bacillota</taxon>
        <taxon>Clostridia</taxon>
        <taxon>Lachnospirales</taxon>
        <taxon>Cellulosilyticaceae</taxon>
        <taxon>Holtiella</taxon>
    </lineage>
</organism>
<dbReference type="GO" id="GO:0005886">
    <property type="term" value="C:plasma membrane"/>
    <property type="evidence" value="ECO:0007669"/>
    <property type="project" value="UniProtKB-UniRule"/>
</dbReference>
<keyword evidence="9" id="KW-1185">Reference proteome</keyword>
<dbReference type="Gene3D" id="3.30.1490.480">
    <property type="entry name" value="Endolytic murein transglycosylase"/>
    <property type="match status" value="2"/>
</dbReference>
<reference evidence="8" key="1">
    <citation type="journal article" date="2023" name="Int. J. Syst. Evol. Microbiol.">
        <title>&lt;i&gt;Holtiella tumoricola&lt;/i&gt; gen. nov. sp. nov., isolated from a human clinical sample.</title>
        <authorList>
            <person name="Allen-Vercoe E."/>
            <person name="Daigneault M.C."/>
            <person name="Vancuren S.J."/>
            <person name="Cochrane K."/>
            <person name="O'Neal L.L."/>
            <person name="Sankaranarayanan K."/>
            <person name="Lawson P.A."/>
        </authorList>
    </citation>
    <scope>NUCLEOTIDE SEQUENCE</scope>
    <source>
        <strain evidence="8">CC70A</strain>
    </source>
</reference>
<dbReference type="HAMAP" id="MF_02065">
    <property type="entry name" value="MltG"/>
    <property type="match status" value="1"/>
</dbReference>
<name>A0AA42J1I1_9FIRM</name>
<dbReference type="Pfam" id="PF02618">
    <property type="entry name" value="YceG"/>
    <property type="match status" value="1"/>
</dbReference>
<proteinExistence type="inferred from homology"/>
<dbReference type="GO" id="GO:0009252">
    <property type="term" value="P:peptidoglycan biosynthetic process"/>
    <property type="evidence" value="ECO:0007669"/>
    <property type="project" value="UniProtKB-UniRule"/>
</dbReference>
<comment type="similarity">
    <text evidence="7">Belongs to the transglycosylase MltG family.</text>
</comment>
<dbReference type="Gene3D" id="3.30.160.60">
    <property type="entry name" value="Classic Zinc Finger"/>
    <property type="match status" value="1"/>
</dbReference>
<evidence type="ECO:0000256" key="6">
    <source>
        <dbReference type="ARBA" id="ARBA00023316"/>
    </source>
</evidence>
<dbReference type="Proteomes" id="UP001169242">
    <property type="component" value="Unassembled WGS sequence"/>
</dbReference>
<dbReference type="RefSeq" id="WP_271012575.1">
    <property type="nucleotide sequence ID" value="NZ_JAQIFT010000048.1"/>
</dbReference>
<evidence type="ECO:0000256" key="7">
    <source>
        <dbReference type="HAMAP-Rule" id="MF_02065"/>
    </source>
</evidence>
<keyword evidence="1 7" id="KW-1003">Cell membrane</keyword>
<dbReference type="PANTHER" id="PTHR30518">
    <property type="entry name" value="ENDOLYTIC MUREIN TRANSGLYCOSYLASE"/>
    <property type="match status" value="1"/>
</dbReference>
<sequence length="365" mass="41885">MKKHKIIRRKMYNLLLCLFLIILAACGGILAFSKTYSYSFHIIDENNMRPMSSTIRELSLTITSSTTMDDVASKLYAEGFIGNKFWFKLESKLYSYDDCLIPGTYHIASTMTNVEMLKLFTTIPKAEDEVQFTIPEGFSVLQIANRLDDKNIVSKEDFLDAINNKTFDYPFLRDLPENTQYRLEGYLFPDTYTIHKGASAEEIIMMMLNRFAEISSRYTQYLYSSNYTLYDILTIASIIEREAKLDEERATISGVIYNRLNNEMPLQMCSTVQYAMEKRKVTLTSEDLTVDSPYNTYLYSGLPVGPICCPGENALEAAFIPEENDFFYFVLKNSSEGSHAFSSTAEEHASYKAQYKQSQDVNFID</sequence>
<dbReference type="AlphaFoldDB" id="A0AA42J1I1"/>
<dbReference type="EC" id="4.2.2.29" evidence="7"/>
<evidence type="ECO:0000256" key="4">
    <source>
        <dbReference type="ARBA" id="ARBA00023136"/>
    </source>
</evidence>
<dbReference type="InterPro" id="IPR003770">
    <property type="entry name" value="MLTG-like"/>
</dbReference>
<accession>A0AA42J1I1</accession>
<dbReference type="EMBL" id="JAQIFT010000048">
    <property type="protein sequence ID" value="MDA3732410.1"/>
    <property type="molecule type" value="Genomic_DNA"/>
</dbReference>
<protein>
    <recommendedName>
        <fullName evidence="7">Endolytic murein transglycosylase</fullName>
        <ecNumber evidence="7">4.2.2.29</ecNumber>
    </recommendedName>
    <alternativeName>
        <fullName evidence="7">Peptidoglycan lytic transglycosylase</fullName>
    </alternativeName>
    <alternativeName>
        <fullName evidence="7">Peptidoglycan polymerization terminase</fullName>
    </alternativeName>
</protein>
<dbReference type="PROSITE" id="PS51257">
    <property type="entry name" value="PROKAR_LIPOPROTEIN"/>
    <property type="match status" value="1"/>
</dbReference>
<dbReference type="NCBIfam" id="TIGR00247">
    <property type="entry name" value="endolytic transglycosylase MltG"/>
    <property type="match status" value="1"/>
</dbReference>
<keyword evidence="2 7" id="KW-0812">Transmembrane</keyword>
<dbReference type="PANTHER" id="PTHR30518:SF2">
    <property type="entry name" value="ENDOLYTIC MUREIN TRANSGLYCOSYLASE"/>
    <property type="match status" value="1"/>
</dbReference>
<comment type="caution">
    <text evidence="8">The sequence shown here is derived from an EMBL/GenBank/DDBJ whole genome shotgun (WGS) entry which is preliminary data.</text>
</comment>
<comment type="catalytic activity">
    <reaction evidence="7">
        <text>a peptidoglycan chain = a peptidoglycan chain with N-acetyl-1,6-anhydromuramyl-[peptide] at the reducing end + a peptidoglycan chain with N-acetylglucosamine at the non-reducing end.</text>
        <dbReference type="EC" id="4.2.2.29"/>
    </reaction>
</comment>
<comment type="function">
    <text evidence="7">Functions as a peptidoglycan terminase that cleaves nascent peptidoglycan strands endolytically to terminate their elongation.</text>
</comment>
<evidence type="ECO:0000256" key="2">
    <source>
        <dbReference type="ARBA" id="ARBA00022692"/>
    </source>
</evidence>